<dbReference type="AlphaFoldDB" id="A0AAP0ESW7"/>
<evidence type="ECO:0000313" key="1">
    <source>
        <dbReference type="EMBL" id="KAK9099066.1"/>
    </source>
</evidence>
<proteinExistence type="predicted"/>
<name>A0AAP0ESW7_9MAGN</name>
<evidence type="ECO:0000313" key="2">
    <source>
        <dbReference type="Proteomes" id="UP001420932"/>
    </source>
</evidence>
<reference evidence="1 2" key="1">
    <citation type="submission" date="2024-01" db="EMBL/GenBank/DDBJ databases">
        <title>Genome assemblies of Stephania.</title>
        <authorList>
            <person name="Yang L."/>
        </authorList>
    </citation>
    <scope>NUCLEOTIDE SEQUENCE [LARGE SCALE GENOMIC DNA]</scope>
    <source>
        <strain evidence="1">YNDBR</strain>
        <tissue evidence="1">Leaf</tissue>
    </source>
</reference>
<accession>A0AAP0ESW7</accession>
<organism evidence="1 2">
    <name type="scientific">Stephania yunnanensis</name>
    <dbReference type="NCBI Taxonomy" id="152371"/>
    <lineage>
        <taxon>Eukaryota</taxon>
        <taxon>Viridiplantae</taxon>
        <taxon>Streptophyta</taxon>
        <taxon>Embryophyta</taxon>
        <taxon>Tracheophyta</taxon>
        <taxon>Spermatophyta</taxon>
        <taxon>Magnoliopsida</taxon>
        <taxon>Ranunculales</taxon>
        <taxon>Menispermaceae</taxon>
        <taxon>Menispermoideae</taxon>
        <taxon>Cissampelideae</taxon>
        <taxon>Stephania</taxon>
    </lineage>
</organism>
<dbReference type="Proteomes" id="UP001420932">
    <property type="component" value="Unassembled WGS sequence"/>
</dbReference>
<dbReference type="EMBL" id="JBBNAF010000011">
    <property type="protein sequence ID" value="KAK9099066.1"/>
    <property type="molecule type" value="Genomic_DNA"/>
</dbReference>
<protein>
    <submittedName>
        <fullName evidence="1">Uncharacterized protein</fullName>
    </submittedName>
</protein>
<sequence>MFKFLIQMAIPNRHLELTQMHGPDTLIDETELHLFIREHGNKGWRYGLGWTPSGSRCKHAGVGSSQPMFANTEPIELLRKEIKKIQTNMSRMIEDKTLTCDQLRDMQGWLGHIEQAVIERLGIHSCLQKKLMMILIVT</sequence>
<comment type="caution">
    <text evidence="1">The sequence shown here is derived from an EMBL/GenBank/DDBJ whole genome shotgun (WGS) entry which is preliminary data.</text>
</comment>
<keyword evidence="2" id="KW-1185">Reference proteome</keyword>
<gene>
    <name evidence="1" type="ORF">Syun_026111</name>
</gene>